<evidence type="ECO:0000256" key="4">
    <source>
        <dbReference type="ARBA" id="ARBA00023125"/>
    </source>
</evidence>
<keyword evidence="5" id="KW-0804">Transcription</keyword>
<dbReference type="EMBL" id="JAAGMP010000512">
    <property type="protein sequence ID" value="NEC18737.1"/>
    <property type="molecule type" value="Genomic_DNA"/>
</dbReference>
<dbReference type="Pfam" id="PF08281">
    <property type="entry name" value="Sigma70_r4_2"/>
    <property type="match status" value="1"/>
</dbReference>
<evidence type="ECO:0000256" key="3">
    <source>
        <dbReference type="ARBA" id="ARBA00023082"/>
    </source>
</evidence>
<sequence>MRDAFYVEFFTDMFPKVHRFIRVRARFPSGLAEDLASETMLTVWRKQVPVPSDDMGLRQLRTLTYKIALGHISNAERKRARESDVLHQGTLRVIPEADPTYEAVVPVVLAEAVARLDSNDRQGVHLMIAGFRTAEIAVILGISEKAASMRLARARKRLGRRLVEGEKDPA</sequence>
<evidence type="ECO:0000256" key="2">
    <source>
        <dbReference type="ARBA" id="ARBA00023015"/>
    </source>
</evidence>
<dbReference type="SUPFAM" id="SSF88659">
    <property type="entry name" value="Sigma3 and sigma4 domains of RNA polymerase sigma factors"/>
    <property type="match status" value="1"/>
</dbReference>
<gene>
    <name evidence="7" type="ORF">G3I50_10775</name>
</gene>
<dbReference type="InterPro" id="IPR039425">
    <property type="entry name" value="RNA_pol_sigma-70-like"/>
</dbReference>
<dbReference type="RefSeq" id="WP_164201677.1">
    <property type="nucleotide sequence ID" value="NZ_JAAGMP010000512.1"/>
</dbReference>
<keyword evidence="3" id="KW-0731">Sigma factor</keyword>
<dbReference type="GO" id="GO:0006352">
    <property type="term" value="P:DNA-templated transcription initiation"/>
    <property type="evidence" value="ECO:0007669"/>
    <property type="project" value="InterPro"/>
</dbReference>
<keyword evidence="2" id="KW-0805">Transcription regulation</keyword>
<evidence type="ECO:0000313" key="8">
    <source>
        <dbReference type="Proteomes" id="UP000469670"/>
    </source>
</evidence>
<proteinExistence type="inferred from homology"/>
<name>A0A7K3RU74_9ACTN</name>
<protein>
    <submittedName>
        <fullName evidence="7">RNA polymerase sigma factor</fullName>
    </submittedName>
</protein>
<organism evidence="7 8">
    <name type="scientific">Streptomyces parvus</name>
    <dbReference type="NCBI Taxonomy" id="66428"/>
    <lineage>
        <taxon>Bacteria</taxon>
        <taxon>Bacillati</taxon>
        <taxon>Actinomycetota</taxon>
        <taxon>Actinomycetes</taxon>
        <taxon>Kitasatosporales</taxon>
        <taxon>Streptomycetaceae</taxon>
        <taxon>Streptomyces</taxon>
    </lineage>
</organism>
<dbReference type="SUPFAM" id="SSF88946">
    <property type="entry name" value="Sigma2 domain of RNA polymerase sigma factors"/>
    <property type="match status" value="1"/>
</dbReference>
<dbReference type="InterPro" id="IPR013325">
    <property type="entry name" value="RNA_pol_sigma_r2"/>
</dbReference>
<comment type="similarity">
    <text evidence="1">Belongs to the sigma-70 factor family. ECF subfamily.</text>
</comment>
<dbReference type="GO" id="GO:0016987">
    <property type="term" value="F:sigma factor activity"/>
    <property type="evidence" value="ECO:0007669"/>
    <property type="project" value="UniProtKB-KW"/>
</dbReference>
<feature type="domain" description="RNA polymerase sigma factor 70 region 4 type 2" evidence="6">
    <location>
        <begin position="109"/>
        <end position="158"/>
    </location>
</feature>
<keyword evidence="4" id="KW-0238">DNA-binding</keyword>
<dbReference type="PANTHER" id="PTHR43133:SF8">
    <property type="entry name" value="RNA POLYMERASE SIGMA FACTOR HI_1459-RELATED"/>
    <property type="match status" value="1"/>
</dbReference>
<dbReference type="InterPro" id="IPR013249">
    <property type="entry name" value="RNA_pol_sigma70_r4_t2"/>
</dbReference>
<dbReference type="Gene3D" id="1.10.10.10">
    <property type="entry name" value="Winged helix-like DNA-binding domain superfamily/Winged helix DNA-binding domain"/>
    <property type="match status" value="1"/>
</dbReference>
<dbReference type="PANTHER" id="PTHR43133">
    <property type="entry name" value="RNA POLYMERASE ECF-TYPE SIGMA FACTO"/>
    <property type="match status" value="1"/>
</dbReference>
<reference evidence="7 8" key="1">
    <citation type="submission" date="2020-01" db="EMBL/GenBank/DDBJ databases">
        <title>Insect and environment-associated Actinomycetes.</title>
        <authorList>
            <person name="Currrie C."/>
            <person name="Chevrette M."/>
            <person name="Carlson C."/>
            <person name="Stubbendieck R."/>
            <person name="Wendt-Pienkowski E."/>
        </authorList>
    </citation>
    <scope>NUCLEOTIDE SEQUENCE [LARGE SCALE GENOMIC DNA]</scope>
    <source>
        <strain evidence="7 8">SID7590</strain>
    </source>
</reference>
<evidence type="ECO:0000259" key="6">
    <source>
        <dbReference type="Pfam" id="PF08281"/>
    </source>
</evidence>
<dbReference type="InterPro" id="IPR013324">
    <property type="entry name" value="RNA_pol_sigma_r3/r4-like"/>
</dbReference>
<evidence type="ECO:0000256" key="5">
    <source>
        <dbReference type="ARBA" id="ARBA00023163"/>
    </source>
</evidence>
<evidence type="ECO:0000256" key="1">
    <source>
        <dbReference type="ARBA" id="ARBA00010641"/>
    </source>
</evidence>
<dbReference type="Gene3D" id="1.10.1740.10">
    <property type="match status" value="1"/>
</dbReference>
<dbReference type="AlphaFoldDB" id="A0A7K3RU74"/>
<accession>A0A7K3RU74</accession>
<comment type="caution">
    <text evidence="7">The sequence shown here is derived from an EMBL/GenBank/DDBJ whole genome shotgun (WGS) entry which is preliminary data.</text>
</comment>
<dbReference type="GO" id="GO:0003677">
    <property type="term" value="F:DNA binding"/>
    <property type="evidence" value="ECO:0007669"/>
    <property type="project" value="UniProtKB-KW"/>
</dbReference>
<dbReference type="Proteomes" id="UP000469670">
    <property type="component" value="Unassembled WGS sequence"/>
</dbReference>
<evidence type="ECO:0000313" key="7">
    <source>
        <dbReference type="EMBL" id="NEC18737.1"/>
    </source>
</evidence>
<dbReference type="InterPro" id="IPR036388">
    <property type="entry name" value="WH-like_DNA-bd_sf"/>
</dbReference>